<protein>
    <submittedName>
        <fullName evidence="1">Uncharacterized protein</fullName>
    </submittedName>
</protein>
<reference evidence="1" key="2">
    <citation type="submission" date="2020-05" db="UniProtKB">
        <authorList>
            <consortium name="EnsemblMetazoa"/>
        </authorList>
    </citation>
    <scope>IDENTIFICATION</scope>
    <source>
        <strain evidence="1">MINIMUS1</strain>
    </source>
</reference>
<evidence type="ECO:0000313" key="2">
    <source>
        <dbReference type="Proteomes" id="UP000075920"/>
    </source>
</evidence>
<accession>A0A182WPM0</accession>
<name>A0A182WPM0_9DIPT</name>
<dbReference type="AlphaFoldDB" id="A0A182WPM0"/>
<evidence type="ECO:0000313" key="1">
    <source>
        <dbReference type="EnsemblMetazoa" id="AMIN014617-PA"/>
    </source>
</evidence>
<dbReference type="Proteomes" id="UP000075920">
    <property type="component" value="Unassembled WGS sequence"/>
</dbReference>
<reference evidence="2" key="1">
    <citation type="submission" date="2013-03" db="EMBL/GenBank/DDBJ databases">
        <title>The Genome Sequence of Anopheles minimus MINIMUS1.</title>
        <authorList>
            <consortium name="The Broad Institute Genomics Platform"/>
            <person name="Neafsey D.E."/>
            <person name="Walton C."/>
            <person name="Walker B."/>
            <person name="Young S.K."/>
            <person name="Zeng Q."/>
            <person name="Gargeya S."/>
            <person name="Fitzgerald M."/>
            <person name="Haas B."/>
            <person name="Abouelleil A."/>
            <person name="Allen A.W."/>
            <person name="Alvarado L."/>
            <person name="Arachchi H.M."/>
            <person name="Berlin A.M."/>
            <person name="Chapman S.B."/>
            <person name="Gainer-Dewar J."/>
            <person name="Goldberg J."/>
            <person name="Griggs A."/>
            <person name="Gujja S."/>
            <person name="Hansen M."/>
            <person name="Howarth C."/>
            <person name="Imamovic A."/>
            <person name="Ireland A."/>
            <person name="Larimer J."/>
            <person name="McCowan C."/>
            <person name="Murphy C."/>
            <person name="Pearson M."/>
            <person name="Poon T.W."/>
            <person name="Priest M."/>
            <person name="Roberts A."/>
            <person name="Saif S."/>
            <person name="Shea T."/>
            <person name="Sisk P."/>
            <person name="Sykes S."/>
            <person name="Wortman J."/>
            <person name="Nusbaum C."/>
            <person name="Birren B."/>
        </authorList>
    </citation>
    <scope>NUCLEOTIDE SEQUENCE [LARGE SCALE GENOMIC DNA]</scope>
    <source>
        <strain evidence="2">MINIMUS1</strain>
    </source>
</reference>
<proteinExistence type="predicted"/>
<dbReference type="EnsemblMetazoa" id="AMIN014617-RA">
    <property type="protein sequence ID" value="AMIN014617-PA"/>
    <property type="gene ID" value="AMIN014617"/>
</dbReference>
<sequence length="58" mass="6372">MCCTRFVIKSSHNNSHLRCNPCNDAASLDGLLLPSGSCELNILSETGSTIRCREHHTQ</sequence>
<keyword evidence="2" id="KW-1185">Reference proteome</keyword>
<organism evidence="1 2">
    <name type="scientific">Anopheles minimus</name>
    <dbReference type="NCBI Taxonomy" id="112268"/>
    <lineage>
        <taxon>Eukaryota</taxon>
        <taxon>Metazoa</taxon>
        <taxon>Ecdysozoa</taxon>
        <taxon>Arthropoda</taxon>
        <taxon>Hexapoda</taxon>
        <taxon>Insecta</taxon>
        <taxon>Pterygota</taxon>
        <taxon>Neoptera</taxon>
        <taxon>Endopterygota</taxon>
        <taxon>Diptera</taxon>
        <taxon>Nematocera</taxon>
        <taxon>Culicoidea</taxon>
        <taxon>Culicidae</taxon>
        <taxon>Anophelinae</taxon>
        <taxon>Anopheles</taxon>
    </lineage>
</organism>
<dbReference type="VEuPathDB" id="VectorBase:AMIN014617"/>